<feature type="transmembrane region" description="Helical" evidence="1">
    <location>
        <begin position="66"/>
        <end position="91"/>
    </location>
</feature>
<evidence type="ECO:0000256" key="1">
    <source>
        <dbReference type="SAM" id="Phobius"/>
    </source>
</evidence>
<reference evidence="2 3" key="1">
    <citation type="submission" date="2020-08" db="EMBL/GenBank/DDBJ databases">
        <title>Aphidius gifuensis genome sequencing and assembly.</title>
        <authorList>
            <person name="Du Z."/>
        </authorList>
    </citation>
    <scope>NUCLEOTIDE SEQUENCE [LARGE SCALE GENOMIC DNA]</scope>
    <source>
        <strain evidence="2">YNYX2018</strain>
        <tissue evidence="2">Adults</tissue>
    </source>
</reference>
<dbReference type="PANTHER" id="PTHR36694">
    <property type="entry name" value="PASIFLORA 1, ISOFORM A-RELATED"/>
    <property type="match status" value="1"/>
</dbReference>
<dbReference type="EMBL" id="JACMRX010000002">
    <property type="protein sequence ID" value="KAF7995517.1"/>
    <property type="molecule type" value="Genomic_DNA"/>
</dbReference>
<sequence length="237" mass="26854">MNTFCCCFSLRSGTILIALISIICSLPFVNVIFQFWNNPELPSPRPARKDVLIKCSSNESVSFEFFVPAVMSIELGNIIVVTYFFCSLLLLHGALMRKQVTCLPWLWLTSLCFFIHFWTAIVVLVQAMFSRSCHLSSELHRLVGVLLIYLFEVHLISTIDSFCEQLGREIRMTDQSDQQNFINNVNPTVQPPNHTIVPPATNPHLQSVPEVVIYPNPHLDLPPAYDEVIRPTAPPPD</sequence>
<dbReference type="AlphaFoldDB" id="A0A834Y0A4"/>
<gene>
    <name evidence="2" type="ORF">HCN44_006624</name>
</gene>
<evidence type="ECO:0000313" key="2">
    <source>
        <dbReference type="EMBL" id="KAF7995517.1"/>
    </source>
</evidence>
<keyword evidence="1" id="KW-1133">Transmembrane helix</keyword>
<dbReference type="Proteomes" id="UP000639338">
    <property type="component" value="Unassembled WGS sequence"/>
</dbReference>
<feature type="transmembrane region" description="Helical" evidence="1">
    <location>
        <begin position="12"/>
        <end position="36"/>
    </location>
</feature>
<protein>
    <submittedName>
        <fullName evidence="2">Uncharacterized protein</fullName>
    </submittedName>
</protein>
<keyword evidence="1" id="KW-0812">Transmembrane</keyword>
<proteinExistence type="predicted"/>
<accession>A0A834Y0A4</accession>
<dbReference type="PANTHER" id="PTHR36694:SF11">
    <property type="entry name" value="LP21121P-RELATED"/>
    <property type="match status" value="1"/>
</dbReference>
<evidence type="ECO:0000313" key="3">
    <source>
        <dbReference type="Proteomes" id="UP000639338"/>
    </source>
</evidence>
<keyword evidence="3" id="KW-1185">Reference proteome</keyword>
<keyword evidence="1" id="KW-0472">Membrane</keyword>
<comment type="caution">
    <text evidence="2">The sequence shown here is derived from an EMBL/GenBank/DDBJ whole genome shotgun (WGS) entry which is preliminary data.</text>
</comment>
<name>A0A834Y0A4_APHGI</name>
<feature type="transmembrane region" description="Helical" evidence="1">
    <location>
        <begin position="103"/>
        <end position="129"/>
    </location>
</feature>
<organism evidence="2 3">
    <name type="scientific">Aphidius gifuensis</name>
    <name type="common">Parasitoid wasp</name>
    <dbReference type="NCBI Taxonomy" id="684658"/>
    <lineage>
        <taxon>Eukaryota</taxon>
        <taxon>Metazoa</taxon>
        <taxon>Ecdysozoa</taxon>
        <taxon>Arthropoda</taxon>
        <taxon>Hexapoda</taxon>
        <taxon>Insecta</taxon>
        <taxon>Pterygota</taxon>
        <taxon>Neoptera</taxon>
        <taxon>Endopterygota</taxon>
        <taxon>Hymenoptera</taxon>
        <taxon>Apocrita</taxon>
        <taxon>Ichneumonoidea</taxon>
        <taxon>Braconidae</taxon>
        <taxon>Aphidiinae</taxon>
        <taxon>Aphidius</taxon>
    </lineage>
</organism>